<feature type="transmembrane region" description="Helical" evidence="1">
    <location>
        <begin position="37"/>
        <end position="59"/>
    </location>
</feature>
<keyword evidence="1" id="KW-1133">Transmembrane helix</keyword>
<dbReference type="EMBL" id="CP063687">
    <property type="protein sequence ID" value="QOY26218.1"/>
    <property type="molecule type" value="Genomic_DNA"/>
</dbReference>
<sequence>MNMLHSIFFVIVSLLGSGFLFFLLYPKLQYLADRYQWTENAMFIISLSVAGIVGLLGQISENVSSDAFAKVFYFTFVFLWGFSLCVGAFLRER</sequence>
<protein>
    <submittedName>
        <fullName evidence="2">Uncharacterized protein</fullName>
    </submittedName>
</protein>
<keyword evidence="1" id="KW-0812">Transmembrane</keyword>
<name>A0A7W4QHD2_BACVE</name>
<dbReference type="AlphaFoldDB" id="A0A7W4QHD2"/>
<evidence type="ECO:0000313" key="2">
    <source>
        <dbReference type="EMBL" id="QOY26218.1"/>
    </source>
</evidence>
<evidence type="ECO:0000313" key="3">
    <source>
        <dbReference type="Proteomes" id="UP000587477"/>
    </source>
</evidence>
<feature type="transmembrane region" description="Helical" evidence="1">
    <location>
        <begin position="6"/>
        <end position="25"/>
    </location>
</feature>
<accession>A0A7W4QHD2</accession>
<feature type="transmembrane region" description="Helical" evidence="1">
    <location>
        <begin position="71"/>
        <end position="90"/>
    </location>
</feature>
<dbReference type="Proteomes" id="UP000587477">
    <property type="component" value="Chromosome"/>
</dbReference>
<organism evidence="2 3">
    <name type="scientific">Bacillus velezensis</name>
    <dbReference type="NCBI Taxonomy" id="492670"/>
    <lineage>
        <taxon>Bacteria</taxon>
        <taxon>Bacillati</taxon>
        <taxon>Bacillota</taxon>
        <taxon>Bacilli</taxon>
        <taxon>Bacillales</taxon>
        <taxon>Bacillaceae</taxon>
        <taxon>Bacillus</taxon>
        <taxon>Bacillus amyloliquefaciens group</taxon>
    </lineage>
</organism>
<evidence type="ECO:0000256" key="1">
    <source>
        <dbReference type="SAM" id="Phobius"/>
    </source>
</evidence>
<gene>
    <name evidence="2" type="ORF">BACVE_001174</name>
</gene>
<reference evidence="3" key="1">
    <citation type="submission" date="2020-10" db="EMBL/GenBank/DDBJ databases">
        <title>Complete genome sequence of Bacillus velezensis NST6.</title>
        <authorList>
            <person name="Choi J."/>
        </authorList>
    </citation>
    <scope>NUCLEOTIDE SEQUENCE [LARGE SCALE GENOMIC DNA]</scope>
    <source>
        <strain evidence="3">NST6</strain>
    </source>
</reference>
<proteinExistence type="predicted"/>
<keyword evidence="1" id="KW-0472">Membrane</keyword>